<protein>
    <recommendedName>
        <fullName evidence="3">Arrestin-like N-terminal domain-containing protein</fullName>
    </recommendedName>
</protein>
<evidence type="ECO:0000313" key="1">
    <source>
        <dbReference type="EMBL" id="PIY58305.1"/>
    </source>
</evidence>
<evidence type="ECO:0008006" key="3">
    <source>
        <dbReference type="Google" id="ProtNLM"/>
    </source>
</evidence>
<dbReference type="InterPro" id="IPR014756">
    <property type="entry name" value="Ig_E-set"/>
</dbReference>
<dbReference type="InterPro" id="IPR014752">
    <property type="entry name" value="Arrestin-like_C"/>
</dbReference>
<gene>
    <name evidence="1" type="ORF">COY98_02705</name>
</gene>
<organism evidence="1 2">
    <name type="scientific">Candidatus Yonathbacteria bacterium CG_4_10_14_0_8_um_filter_43_17</name>
    <dbReference type="NCBI Taxonomy" id="1975099"/>
    <lineage>
        <taxon>Bacteria</taxon>
        <taxon>Candidatus Yonathiibacteriota</taxon>
    </lineage>
</organism>
<evidence type="ECO:0000313" key="2">
    <source>
        <dbReference type="Proteomes" id="UP000230732"/>
    </source>
</evidence>
<proteinExistence type="predicted"/>
<dbReference type="AlphaFoldDB" id="A0A2M7Q5F8"/>
<dbReference type="EMBL" id="PFKX01000043">
    <property type="protein sequence ID" value="PIY58305.1"/>
    <property type="molecule type" value="Genomic_DNA"/>
</dbReference>
<dbReference type="Gene3D" id="2.60.40.640">
    <property type="match status" value="1"/>
</dbReference>
<comment type="caution">
    <text evidence="1">The sequence shown here is derived from an EMBL/GenBank/DDBJ whole genome shotgun (WGS) entry which is preliminary data.</text>
</comment>
<dbReference type="SUPFAM" id="SSF81296">
    <property type="entry name" value="E set domains"/>
    <property type="match status" value="1"/>
</dbReference>
<sequence length="158" mass="17056">MSKINLVLDKQQFSVNDKIAGKITLFLDEPTKAQKLSVKLIITEKVKSMNIPTISSTNIGVSNSSSNTRSYSFDLVLGGEKEYINGEEYHFEMSIPGEALPRGLQGVTGSVGGLLGSTIGILSQFSPLGQSVYLYKIEARLDVPWSIDVTAIADITIG</sequence>
<accession>A0A2M7Q5F8</accession>
<reference evidence="2" key="1">
    <citation type="submission" date="2017-09" db="EMBL/GenBank/DDBJ databases">
        <title>Depth-based differentiation of microbial function through sediment-hosted aquifers and enrichment of novel symbionts in the deep terrestrial subsurface.</title>
        <authorList>
            <person name="Probst A.J."/>
            <person name="Ladd B."/>
            <person name="Jarett J.K."/>
            <person name="Geller-Mcgrath D.E."/>
            <person name="Sieber C.M.K."/>
            <person name="Emerson J.B."/>
            <person name="Anantharaman K."/>
            <person name="Thomas B.C."/>
            <person name="Malmstrom R."/>
            <person name="Stieglmeier M."/>
            <person name="Klingl A."/>
            <person name="Woyke T."/>
            <person name="Ryan C.M."/>
            <person name="Banfield J.F."/>
        </authorList>
    </citation>
    <scope>NUCLEOTIDE SEQUENCE [LARGE SCALE GENOMIC DNA]</scope>
</reference>
<name>A0A2M7Q5F8_9BACT</name>
<dbReference type="Proteomes" id="UP000230732">
    <property type="component" value="Unassembled WGS sequence"/>
</dbReference>